<comment type="caution">
    <text evidence="1">The sequence shown here is derived from an EMBL/GenBank/DDBJ whole genome shotgun (WGS) entry which is preliminary data.</text>
</comment>
<feature type="non-terminal residue" evidence="1">
    <location>
        <position position="1"/>
    </location>
</feature>
<dbReference type="EMBL" id="JADGJQ010000126">
    <property type="protein sequence ID" value="KAJ3168096.1"/>
    <property type="molecule type" value="Genomic_DNA"/>
</dbReference>
<accession>A0AAD5XJ29</accession>
<dbReference type="Proteomes" id="UP001212152">
    <property type="component" value="Unassembled WGS sequence"/>
</dbReference>
<protein>
    <submittedName>
        <fullName evidence="1">Uncharacterized protein</fullName>
    </submittedName>
</protein>
<proteinExistence type="predicted"/>
<keyword evidence="2" id="KW-1185">Reference proteome</keyword>
<evidence type="ECO:0000313" key="1">
    <source>
        <dbReference type="EMBL" id="KAJ3168096.1"/>
    </source>
</evidence>
<dbReference type="SUPFAM" id="SSF69318">
    <property type="entry name" value="Integrin alpha N-terminal domain"/>
    <property type="match status" value="1"/>
</dbReference>
<sequence length="657" mass="68823">YGVGSYPGSVDIVPKTRTLSPNVTFTIPNSSAGVVYFVVTGYSGAMLNATQTVKMMLMTGPPEIAGAVVEYSQMGRFLQWRNFGEPVSSYYVGIGTKLGGNDLLNWTMISDSASTSGPFLSGLCSGIGCGTPLLPSQIQSMAVPVWFSIRADNQAGFWSQPVSVAFPTLLFGSDAALVLPTGNLTTSSSRGFEDLSAVATISAQLPADAAQSIAILPIGPYQVSTSQLTGISLTRPPLLLTIRAGASYARYGSVHLHLASTQENGALASTLPIGVPINASISVQNLYSTTIGAPTIYYQGPMTNTLFKSFSWTSQLTVTDTGAKTVQWLPSAPGIYALYYNSTFPSFADLNADALGEILLIETDSGWGLNSSRRYTASLSPSYNSTVDFSPTFVHNETIAAVGDFHADGSLAYVLGATLDSNRSTLSYTIVLAQSAATMKLNTPAVGAFPQLFKQHALLGFVDIDDDTFLDSIWYSTSELSTDWAISICADGGEYAAGCKNPLSVSFQPFYSAVGVGSWSAGSCSILTYNPNSDGTVSFSIVGLLVAKSAAGAVTSISSLAPLVVSRSLSPQPGQSWRAHVPGDMSGDGISDIVLQCTSETSACGISKNLTSETIIWYLNPSGKVVSDGILSNPWSSRLALGSWIARVPPAPAPAAL</sequence>
<dbReference type="AlphaFoldDB" id="A0AAD5XJ29"/>
<dbReference type="InterPro" id="IPR028994">
    <property type="entry name" value="Integrin_alpha_N"/>
</dbReference>
<name>A0AAD5XJ29_9FUNG</name>
<gene>
    <name evidence="1" type="ORF">HDU87_001237</name>
</gene>
<reference evidence="1" key="1">
    <citation type="submission" date="2020-05" db="EMBL/GenBank/DDBJ databases">
        <title>Phylogenomic resolution of chytrid fungi.</title>
        <authorList>
            <person name="Stajich J.E."/>
            <person name="Amses K."/>
            <person name="Simmons R."/>
            <person name="Seto K."/>
            <person name="Myers J."/>
            <person name="Bonds A."/>
            <person name="Quandt C.A."/>
            <person name="Barry K."/>
            <person name="Liu P."/>
            <person name="Grigoriev I."/>
            <person name="Longcore J.E."/>
            <person name="James T.Y."/>
        </authorList>
    </citation>
    <scope>NUCLEOTIDE SEQUENCE</scope>
    <source>
        <strain evidence="1">JEL0379</strain>
    </source>
</reference>
<evidence type="ECO:0000313" key="2">
    <source>
        <dbReference type="Proteomes" id="UP001212152"/>
    </source>
</evidence>
<organism evidence="1 2">
    <name type="scientific">Geranomyces variabilis</name>
    <dbReference type="NCBI Taxonomy" id="109894"/>
    <lineage>
        <taxon>Eukaryota</taxon>
        <taxon>Fungi</taxon>
        <taxon>Fungi incertae sedis</taxon>
        <taxon>Chytridiomycota</taxon>
        <taxon>Chytridiomycota incertae sedis</taxon>
        <taxon>Chytridiomycetes</taxon>
        <taxon>Spizellomycetales</taxon>
        <taxon>Powellomycetaceae</taxon>
        <taxon>Geranomyces</taxon>
    </lineage>
</organism>